<gene>
    <name evidence="1" type="ORF">MYCIT1_LOCUS15035</name>
</gene>
<evidence type="ECO:0000313" key="2">
    <source>
        <dbReference type="Proteomes" id="UP001295794"/>
    </source>
</evidence>
<keyword evidence="2" id="KW-1185">Reference proteome</keyword>
<accession>A0AAD2H940</accession>
<dbReference type="Proteomes" id="UP001295794">
    <property type="component" value="Unassembled WGS sequence"/>
</dbReference>
<proteinExistence type="predicted"/>
<dbReference type="AlphaFoldDB" id="A0AAD2H940"/>
<name>A0AAD2H940_9AGAR</name>
<dbReference type="EMBL" id="CAVNYO010000167">
    <property type="protein sequence ID" value="CAK5270543.1"/>
    <property type="molecule type" value="Genomic_DNA"/>
</dbReference>
<protein>
    <submittedName>
        <fullName evidence="1">Uncharacterized protein</fullName>
    </submittedName>
</protein>
<organism evidence="1 2">
    <name type="scientific">Mycena citricolor</name>
    <dbReference type="NCBI Taxonomy" id="2018698"/>
    <lineage>
        <taxon>Eukaryota</taxon>
        <taxon>Fungi</taxon>
        <taxon>Dikarya</taxon>
        <taxon>Basidiomycota</taxon>
        <taxon>Agaricomycotina</taxon>
        <taxon>Agaricomycetes</taxon>
        <taxon>Agaricomycetidae</taxon>
        <taxon>Agaricales</taxon>
        <taxon>Marasmiineae</taxon>
        <taxon>Mycenaceae</taxon>
        <taxon>Mycena</taxon>
    </lineage>
</organism>
<feature type="non-terminal residue" evidence="1">
    <location>
        <position position="1"/>
    </location>
</feature>
<comment type="caution">
    <text evidence="1">The sequence shown here is derived from an EMBL/GenBank/DDBJ whole genome shotgun (WGS) entry which is preliminary data.</text>
</comment>
<sequence length="75" mass="8129">AVSWTTTTINVRAVAPSCHVWASPCACPAVANGALAGAIDCARDQTFESALRHRTALIDRFRAHTYVSMRLWALT</sequence>
<evidence type="ECO:0000313" key="1">
    <source>
        <dbReference type="EMBL" id="CAK5270543.1"/>
    </source>
</evidence>
<reference evidence="1" key="1">
    <citation type="submission" date="2023-11" db="EMBL/GenBank/DDBJ databases">
        <authorList>
            <person name="De Vega J J."/>
            <person name="De Vega J J."/>
        </authorList>
    </citation>
    <scope>NUCLEOTIDE SEQUENCE</scope>
</reference>